<keyword evidence="3" id="KW-1185">Reference proteome</keyword>
<accession>A0A834ML53</accession>
<sequence length="77" mass="8741">MAFSPFHVVVFYPKRNDIIQNPNMDGGDKLVPEHPDTVRCYHSPTVRRTDRTNGDDLSIARVKSGRPCGRPSRPCNF</sequence>
<gene>
    <name evidence="2" type="ORF">GWI33_002050</name>
</gene>
<feature type="region of interest" description="Disordered" evidence="1">
    <location>
        <begin position="46"/>
        <end position="77"/>
    </location>
</feature>
<organism evidence="2 3">
    <name type="scientific">Rhynchophorus ferrugineus</name>
    <name type="common">Red palm weevil</name>
    <name type="synonym">Curculio ferrugineus</name>
    <dbReference type="NCBI Taxonomy" id="354439"/>
    <lineage>
        <taxon>Eukaryota</taxon>
        <taxon>Metazoa</taxon>
        <taxon>Ecdysozoa</taxon>
        <taxon>Arthropoda</taxon>
        <taxon>Hexapoda</taxon>
        <taxon>Insecta</taxon>
        <taxon>Pterygota</taxon>
        <taxon>Neoptera</taxon>
        <taxon>Endopterygota</taxon>
        <taxon>Coleoptera</taxon>
        <taxon>Polyphaga</taxon>
        <taxon>Cucujiformia</taxon>
        <taxon>Curculionidae</taxon>
        <taxon>Dryophthorinae</taxon>
        <taxon>Rhynchophorus</taxon>
    </lineage>
</organism>
<comment type="caution">
    <text evidence="2">The sequence shown here is derived from an EMBL/GenBank/DDBJ whole genome shotgun (WGS) entry which is preliminary data.</text>
</comment>
<dbReference type="AlphaFoldDB" id="A0A834ML53"/>
<evidence type="ECO:0000256" key="1">
    <source>
        <dbReference type="SAM" id="MobiDB-lite"/>
    </source>
</evidence>
<evidence type="ECO:0000313" key="3">
    <source>
        <dbReference type="Proteomes" id="UP000625711"/>
    </source>
</evidence>
<dbReference type="Proteomes" id="UP000625711">
    <property type="component" value="Unassembled WGS sequence"/>
</dbReference>
<name>A0A834ML53_RHYFE</name>
<proteinExistence type="predicted"/>
<dbReference type="EMBL" id="JAACXV010000015">
    <property type="protein sequence ID" value="KAF7287231.1"/>
    <property type="molecule type" value="Genomic_DNA"/>
</dbReference>
<protein>
    <submittedName>
        <fullName evidence="2">Uncharacterized protein</fullName>
    </submittedName>
</protein>
<reference evidence="2" key="1">
    <citation type="submission" date="2020-08" db="EMBL/GenBank/DDBJ databases">
        <title>Genome sequencing and assembly of the red palm weevil Rhynchophorus ferrugineus.</title>
        <authorList>
            <person name="Dias G.B."/>
            <person name="Bergman C.M."/>
            <person name="Manee M."/>
        </authorList>
    </citation>
    <scope>NUCLEOTIDE SEQUENCE</scope>
    <source>
        <strain evidence="2">AA-2017</strain>
        <tissue evidence="2">Whole larva</tissue>
    </source>
</reference>
<evidence type="ECO:0000313" key="2">
    <source>
        <dbReference type="EMBL" id="KAF7287231.1"/>
    </source>
</evidence>